<dbReference type="InterPro" id="IPR036737">
    <property type="entry name" value="OmpA-like_sf"/>
</dbReference>
<organism evidence="6 7">
    <name type="scientific">Caminibacter mediatlanticus TB-2</name>
    <dbReference type="NCBI Taxonomy" id="391592"/>
    <lineage>
        <taxon>Bacteria</taxon>
        <taxon>Pseudomonadati</taxon>
        <taxon>Campylobacterota</taxon>
        <taxon>Epsilonproteobacteria</taxon>
        <taxon>Nautiliales</taxon>
        <taxon>Nautiliaceae</taxon>
        <taxon>Caminibacter</taxon>
    </lineage>
</organism>
<evidence type="ECO:0000259" key="5">
    <source>
        <dbReference type="PROSITE" id="PS51123"/>
    </source>
</evidence>
<dbReference type="InterPro" id="IPR028974">
    <property type="entry name" value="TSP_type-3_rpt"/>
</dbReference>
<reference evidence="6 7" key="1">
    <citation type="journal article" date="2011" name="Stand. Genomic Sci.">
        <title>Draft genome sequence of Caminibacter mediatlanticus strain TB-2, an epsilonproteobacterium isolated from a deep-sea hydrothermal vent.</title>
        <authorList>
            <person name="Giovannelli D."/>
            <person name="Ferriera S."/>
            <person name="Johnson J."/>
            <person name="Kravitz S."/>
            <person name="Perez-Rodriguez I."/>
            <person name="Ricci J."/>
            <person name="O'Brien C."/>
            <person name="Voordeckers J.W."/>
            <person name="Bini E."/>
            <person name="Vetriani C."/>
        </authorList>
    </citation>
    <scope>NUCLEOTIDE SEQUENCE [LARGE SCALE GENOMIC DNA]</scope>
    <source>
        <strain evidence="6 7">TB-2</strain>
    </source>
</reference>
<keyword evidence="2 4" id="KW-0472">Membrane</keyword>
<dbReference type="PROSITE" id="PS51257">
    <property type="entry name" value="PROKAR_LIPOPROTEIN"/>
    <property type="match status" value="1"/>
</dbReference>
<proteinExistence type="predicted"/>
<dbReference type="InterPro" id="IPR050330">
    <property type="entry name" value="Bact_OuterMem_StrucFunc"/>
</dbReference>
<feature type="domain" description="OmpA-like" evidence="5">
    <location>
        <begin position="88"/>
        <end position="206"/>
    </location>
</feature>
<protein>
    <submittedName>
        <fullName evidence="6">Thrombospondin type 3 repeat:OmpA/MotB</fullName>
    </submittedName>
</protein>
<sequence>MKKYLFFIGISLFFIGCADKPLATNVVDLAGNKKVIGWDDKNNTQKCKPKVVVKEIVKYKELKDSDGDGVPDIKDKCPNTPKNLTVDHNGCPIITTLRINFDFNKWNVKKIYYPQIKKVAEILKANPNLKIEVAGHTDNIGSAKYNLKLSQKRAEAVKKILVNVYHINPNRIVARGYGEKYPLVPNTTSTNRALNRRVEIINITNWKRN</sequence>
<dbReference type="GO" id="GO:0009279">
    <property type="term" value="C:cell outer membrane"/>
    <property type="evidence" value="ECO:0007669"/>
    <property type="project" value="UniProtKB-SubCell"/>
</dbReference>
<dbReference type="PANTHER" id="PTHR30329:SF21">
    <property type="entry name" value="LIPOPROTEIN YIAD-RELATED"/>
    <property type="match status" value="1"/>
</dbReference>
<dbReference type="CDD" id="cd07185">
    <property type="entry name" value="OmpA_C-like"/>
    <property type="match status" value="1"/>
</dbReference>
<dbReference type="SUPFAM" id="SSF103647">
    <property type="entry name" value="TSP type-3 repeat"/>
    <property type="match status" value="1"/>
</dbReference>
<dbReference type="PANTHER" id="PTHR30329">
    <property type="entry name" value="STATOR ELEMENT OF FLAGELLAR MOTOR COMPLEX"/>
    <property type="match status" value="1"/>
</dbReference>
<dbReference type="EMBL" id="ABCJ01000002">
    <property type="protein sequence ID" value="EDM23978.1"/>
    <property type="molecule type" value="Genomic_DNA"/>
</dbReference>
<dbReference type="SUPFAM" id="SSF103088">
    <property type="entry name" value="OmpA-like"/>
    <property type="match status" value="1"/>
</dbReference>
<comment type="subcellular location">
    <subcellularLocation>
        <location evidence="1">Cell outer membrane</location>
    </subcellularLocation>
</comment>
<evidence type="ECO:0000313" key="6">
    <source>
        <dbReference type="EMBL" id="EDM23978.1"/>
    </source>
</evidence>
<dbReference type="PROSITE" id="PS01068">
    <property type="entry name" value="OMPA_1"/>
    <property type="match status" value="1"/>
</dbReference>
<dbReference type="GO" id="GO:0005509">
    <property type="term" value="F:calcium ion binding"/>
    <property type="evidence" value="ECO:0007669"/>
    <property type="project" value="InterPro"/>
</dbReference>
<dbReference type="PROSITE" id="PS51123">
    <property type="entry name" value="OMPA_2"/>
    <property type="match status" value="1"/>
</dbReference>
<dbReference type="AlphaFoldDB" id="A0AAI9AHX3"/>
<dbReference type="Gene3D" id="3.30.1330.60">
    <property type="entry name" value="OmpA-like domain"/>
    <property type="match status" value="1"/>
</dbReference>
<gene>
    <name evidence="6" type="ORF">CMTB2_06981</name>
</gene>
<dbReference type="Pfam" id="PF00691">
    <property type="entry name" value="OmpA"/>
    <property type="match status" value="1"/>
</dbReference>
<accession>A0AAI9AHX3</accession>
<evidence type="ECO:0000256" key="3">
    <source>
        <dbReference type="ARBA" id="ARBA00023237"/>
    </source>
</evidence>
<dbReference type="InterPro" id="IPR006665">
    <property type="entry name" value="OmpA-like"/>
</dbReference>
<dbReference type="InterPro" id="IPR006664">
    <property type="entry name" value="OMP_bac"/>
</dbReference>
<evidence type="ECO:0000256" key="4">
    <source>
        <dbReference type="PROSITE-ProRule" id="PRU00473"/>
    </source>
</evidence>
<comment type="caution">
    <text evidence="6">The sequence shown here is derived from an EMBL/GenBank/DDBJ whole genome shotgun (WGS) entry which is preliminary data.</text>
</comment>
<name>A0AAI9AHX3_9BACT</name>
<dbReference type="PRINTS" id="PR01021">
    <property type="entry name" value="OMPADOMAIN"/>
</dbReference>
<dbReference type="Proteomes" id="UP000003288">
    <property type="component" value="Unassembled WGS sequence"/>
</dbReference>
<evidence type="ECO:0000256" key="2">
    <source>
        <dbReference type="ARBA" id="ARBA00023136"/>
    </source>
</evidence>
<keyword evidence="3" id="KW-0998">Cell outer membrane</keyword>
<dbReference type="RefSeq" id="WP_007473933.1">
    <property type="nucleotide sequence ID" value="NZ_ABCJ01000002.1"/>
</dbReference>
<dbReference type="InterPro" id="IPR006690">
    <property type="entry name" value="OMPA-like_CS"/>
</dbReference>
<evidence type="ECO:0000256" key="1">
    <source>
        <dbReference type="ARBA" id="ARBA00004442"/>
    </source>
</evidence>
<evidence type="ECO:0000313" key="7">
    <source>
        <dbReference type="Proteomes" id="UP000003288"/>
    </source>
</evidence>